<dbReference type="AlphaFoldDB" id="A0A232FIQ1"/>
<comment type="caution">
    <text evidence="2">The sequence shown here is derived from an EMBL/GenBank/DDBJ whole genome shotgun (WGS) entry which is preliminary data.</text>
</comment>
<dbReference type="STRING" id="543379.A0A232FIQ1"/>
<proteinExistence type="predicted"/>
<name>A0A232FIQ1_9HYME</name>
<dbReference type="OrthoDB" id="8191503at2759"/>
<feature type="chain" id="PRO_5011275716" evidence="1">
    <location>
        <begin position="27"/>
        <end position="131"/>
    </location>
</feature>
<dbReference type="Proteomes" id="UP000215335">
    <property type="component" value="Unassembled WGS sequence"/>
</dbReference>
<protein>
    <submittedName>
        <fullName evidence="2">Uncharacterized protein</fullName>
    </submittedName>
</protein>
<feature type="signal peptide" evidence="1">
    <location>
        <begin position="1"/>
        <end position="26"/>
    </location>
</feature>
<accession>A0A232FIQ1</accession>
<keyword evidence="1" id="KW-0732">Signal</keyword>
<evidence type="ECO:0000313" key="3">
    <source>
        <dbReference type="Proteomes" id="UP000215335"/>
    </source>
</evidence>
<reference evidence="2 3" key="1">
    <citation type="journal article" date="2017" name="Curr. Biol.">
        <title>The Evolution of Venom by Co-option of Single-Copy Genes.</title>
        <authorList>
            <person name="Martinson E.O."/>
            <person name="Mrinalini"/>
            <person name="Kelkar Y.D."/>
            <person name="Chang C.H."/>
            <person name="Werren J.H."/>
        </authorList>
    </citation>
    <scope>NUCLEOTIDE SEQUENCE [LARGE SCALE GENOMIC DNA]</scope>
    <source>
        <strain evidence="2 3">Alberta</strain>
        <tissue evidence="2">Whole body</tissue>
    </source>
</reference>
<evidence type="ECO:0000256" key="1">
    <source>
        <dbReference type="SAM" id="SignalP"/>
    </source>
</evidence>
<organism evidence="2 3">
    <name type="scientific">Trichomalopsis sarcophagae</name>
    <dbReference type="NCBI Taxonomy" id="543379"/>
    <lineage>
        <taxon>Eukaryota</taxon>
        <taxon>Metazoa</taxon>
        <taxon>Ecdysozoa</taxon>
        <taxon>Arthropoda</taxon>
        <taxon>Hexapoda</taxon>
        <taxon>Insecta</taxon>
        <taxon>Pterygota</taxon>
        <taxon>Neoptera</taxon>
        <taxon>Endopterygota</taxon>
        <taxon>Hymenoptera</taxon>
        <taxon>Apocrita</taxon>
        <taxon>Proctotrupomorpha</taxon>
        <taxon>Chalcidoidea</taxon>
        <taxon>Pteromalidae</taxon>
        <taxon>Pteromalinae</taxon>
        <taxon>Trichomalopsis</taxon>
    </lineage>
</organism>
<dbReference type="EMBL" id="NNAY01000187">
    <property type="protein sequence ID" value="OXU30177.1"/>
    <property type="molecule type" value="Genomic_DNA"/>
</dbReference>
<gene>
    <name evidence="2" type="ORF">TSAR_007630</name>
</gene>
<sequence>MTSGTFTNTFLRLFTVTAYCASLVLAGPRYIAIPIDGVDVIELNPIGPPPSVPLSPGPRYPRQAEGYMPVAVSSLHHAPEPMIEQTIQLQPARPERSVSAHTAHILDYVDFGAHTGPNGAFSWYADYPSHH</sequence>
<keyword evidence="3" id="KW-1185">Reference proteome</keyword>
<evidence type="ECO:0000313" key="2">
    <source>
        <dbReference type="EMBL" id="OXU30177.1"/>
    </source>
</evidence>